<dbReference type="InterPro" id="IPR013785">
    <property type="entry name" value="Aldolase_TIM"/>
</dbReference>
<dbReference type="EC" id="1.3.5.2" evidence="5"/>
<dbReference type="STRING" id="1684307.A0A316UDF1"/>
<evidence type="ECO:0000256" key="11">
    <source>
        <dbReference type="ARBA" id="ARBA00031623"/>
    </source>
</evidence>
<evidence type="ECO:0000256" key="1">
    <source>
        <dbReference type="ARBA" id="ARBA00001917"/>
    </source>
</evidence>
<comment type="pathway">
    <text evidence="3">Pyrimidine metabolism; UMP biosynthesis via de novo pathway; orotate from (S)-dihydroorotate (quinone route): step 1/1.</text>
</comment>
<evidence type="ECO:0000313" key="16">
    <source>
        <dbReference type="Proteomes" id="UP000245942"/>
    </source>
</evidence>
<keyword evidence="7" id="KW-0285">Flavoprotein</keyword>
<reference evidence="15 16" key="1">
    <citation type="journal article" date="2018" name="Mol. Biol. Evol.">
        <title>Broad Genomic Sampling Reveals a Smut Pathogenic Ancestry of the Fungal Clade Ustilaginomycotina.</title>
        <authorList>
            <person name="Kijpornyongpan T."/>
            <person name="Mondo S.J."/>
            <person name="Barry K."/>
            <person name="Sandor L."/>
            <person name="Lee J."/>
            <person name="Lipzen A."/>
            <person name="Pangilinan J."/>
            <person name="LaButti K."/>
            <person name="Hainaut M."/>
            <person name="Henrissat B."/>
            <person name="Grigoriev I.V."/>
            <person name="Spatafora J.W."/>
            <person name="Aime M.C."/>
        </authorList>
    </citation>
    <scope>NUCLEOTIDE SEQUENCE [LARGE SCALE GENOMIC DNA]</scope>
    <source>
        <strain evidence="15 16">MCA 4718</strain>
    </source>
</reference>
<feature type="compositionally biased region" description="Polar residues" evidence="13">
    <location>
        <begin position="42"/>
        <end position="59"/>
    </location>
</feature>
<dbReference type="GeneID" id="37013486"/>
<feature type="region of interest" description="Disordered" evidence="13">
    <location>
        <begin position="546"/>
        <end position="565"/>
    </location>
</feature>
<evidence type="ECO:0000256" key="6">
    <source>
        <dbReference type="ARBA" id="ARBA00017599"/>
    </source>
</evidence>
<dbReference type="OrthoDB" id="14784at2759"/>
<evidence type="ECO:0000313" key="15">
    <source>
        <dbReference type="EMBL" id="PWN23229.1"/>
    </source>
</evidence>
<dbReference type="Pfam" id="PF01180">
    <property type="entry name" value="DHO_dh"/>
    <property type="match status" value="1"/>
</dbReference>
<keyword evidence="8" id="KW-0288">FMN</keyword>
<dbReference type="GO" id="GO:0044205">
    <property type="term" value="P:'de novo' UMP biosynthetic process"/>
    <property type="evidence" value="ECO:0007669"/>
    <property type="project" value="UniProtKB-UniPathway"/>
</dbReference>
<proteinExistence type="inferred from homology"/>
<sequence>MASSSAHSVVRAAIQRRLLTTAQQQQRHTLLRSPPSLLVRHATTSSTGGMPQPTPVQNVPSASPLSAAPQAALPKSSPVVPAVSPPTPQVVPSPHRPKPSGSGFFGKVVSYSLFLFGGTFLVTYYLDSRSAIHRWVAMPFLHSFVDAEEGQKLAIQLLKSGLAPKDYTGDEDSLATELFGQPLVNPIGLAAGFDKQAEAIDGLFDLGFGIVEVGSVTPEPQPGNPKPRYFRLPSQSASINRYGFNSDGHKVVLGRLLARVRDHLILHPELIPAEFLPDLRSPDVDPRLTRHEAVHQAATKVAQDPALVARLLDHIELPRSLRPGHMLSINLGKNKTSAESDASDFVKGVERFGPLADMLVINVSSPNTPGLRDLQKRDALKRLLKEVVKARNELPHRQTKDGAKGKQVPLVVKISPDLSEGELDSVASTVLSSGIDGVIISNTTVQRPASLAATLPQGELATLQETGGLSGPPLRPIARKALQRIAGKLRSGGVEVIAAGGISTPEDVLQASRDGASAIQVYTAFGWQGVGMISRWKEELRSLLASPSSPTSFLDGAKGVEKDGGKSTTWKLLARDVKTSLAAAEEERKKADARAFSQSGSEVKKELEQLKQSLGGSRSESSEKAAPSSAPVTGAGVGLGDVWFPDEKDESYNSLLSSTRKALGLDEPSRAASSSSSSSSPKSDDTLSERISSIRQQSSQINPLDATPAPPVSVLQGSEGTSNPTETRGRQEEKSVVFVNEGGKPLQVTVQPIKGAAPGSSKSTGEKAKGAVENKVEEWKQWAGVDKGRRV</sequence>
<evidence type="ECO:0000256" key="5">
    <source>
        <dbReference type="ARBA" id="ARBA00012791"/>
    </source>
</evidence>
<evidence type="ECO:0000259" key="14">
    <source>
        <dbReference type="Pfam" id="PF01180"/>
    </source>
</evidence>
<protein>
    <recommendedName>
        <fullName evidence="6">Dihydroorotate dehydrogenase (quinone), mitochondrial</fullName>
        <ecNumber evidence="5">1.3.5.2</ecNumber>
    </recommendedName>
    <alternativeName>
        <fullName evidence="11">Dihydroorotate oxidase</fullName>
    </alternativeName>
</protein>
<feature type="region of interest" description="Disordered" evidence="13">
    <location>
        <begin position="662"/>
        <end position="735"/>
    </location>
</feature>
<dbReference type="Gene3D" id="3.20.20.70">
    <property type="entry name" value="Aldolase class I"/>
    <property type="match status" value="2"/>
</dbReference>
<dbReference type="SUPFAM" id="SSF51395">
    <property type="entry name" value="FMN-linked oxidoreductases"/>
    <property type="match status" value="1"/>
</dbReference>
<evidence type="ECO:0000256" key="7">
    <source>
        <dbReference type="ARBA" id="ARBA00022630"/>
    </source>
</evidence>
<keyword evidence="16" id="KW-1185">Reference proteome</keyword>
<dbReference type="PANTHER" id="PTHR48109:SF4">
    <property type="entry name" value="DIHYDROOROTATE DEHYDROGENASE (QUINONE), MITOCHONDRIAL"/>
    <property type="match status" value="1"/>
</dbReference>
<dbReference type="RefSeq" id="XP_025350389.1">
    <property type="nucleotide sequence ID" value="XM_025491752.1"/>
</dbReference>
<comment type="similarity">
    <text evidence="4">Belongs to the dihydroorotate dehydrogenase family. Type 2 subfamily.</text>
</comment>
<dbReference type="InterPro" id="IPR001295">
    <property type="entry name" value="Dihydroorotate_DH_CS"/>
</dbReference>
<evidence type="ECO:0000256" key="13">
    <source>
        <dbReference type="SAM" id="MobiDB-lite"/>
    </source>
</evidence>
<dbReference type="Proteomes" id="UP000245942">
    <property type="component" value="Unassembled WGS sequence"/>
</dbReference>
<dbReference type="InterPro" id="IPR050074">
    <property type="entry name" value="DHO_dehydrogenase"/>
</dbReference>
<dbReference type="AlphaFoldDB" id="A0A316UDF1"/>
<evidence type="ECO:0000256" key="9">
    <source>
        <dbReference type="ARBA" id="ARBA00023002"/>
    </source>
</evidence>
<feature type="region of interest" description="Disordered" evidence="13">
    <location>
        <begin position="592"/>
        <end position="636"/>
    </location>
</feature>
<evidence type="ECO:0000256" key="4">
    <source>
        <dbReference type="ARBA" id="ARBA00005359"/>
    </source>
</evidence>
<feature type="compositionally biased region" description="Polar residues" evidence="13">
    <location>
        <begin position="715"/>
        <end position="726"/>
    </location>
</feature>
<keyword evidence="10" id="KW-0472">Membrane</keyword>
<dbReference type="GO" id="GO:0106430">
    <property type="term" value="F:dihydroorotate dehydrogenase (quinone) activity"/>
    <property type="evidence" value="ECO:0007669"/>
    <property type="project" value="UniProtKB-EC"/>
</dbReference>
<name>A0A316UDF1_9BASI</name>
<evidence type="ECO:0000256" key="10">
    <source>
        <dbReference type="ARBA" id="ARBA00023136"/>
    </source>
</evidence>
<evidence type="ECO:0000256" key="12">
    <source>
        <dbReference type="ARBA" id="ARBA00048639"/>
    </source>
</evidence>
<evidence type="ECO:0000256" key="3">
    <source>
        <dbReference type="ARBA" id="ARBA00005161"/>
    </source>
</evidence>
<comment type="cofactor">
    <cofactor evidence="1">
        <name>FMN</name>
        <dbReference type="ChEBI" id="CHEBI:58210"/>
    </cofactor>
</comment>
<dbReference type="InterPro" id="IPR005720">
    <property type="entry name" value="Dihydroorotate_DH_cat"/>
</dbReference>
<dbReference type="GO" id="GO:0005743">
    <property type="term" value="C:mitochondrial inner membrane"/>
    <property type="evidence" value="ECO:0007669"/>
    <property type="project" value="TreeGrafter"/>
</dbReference>
<organism evidence="15 16">
    <name type="scientific">Pseudomicrostroma glucosiphilum</name>
    <dbReference type="NCBI Taxonomy" id="1684307"/>
    <lineage>
        <taxon>Eukaryota</taxon>
        <taxon>Fungi</taxon>
        <taxon>Dikarya</taxon>
        <taxon>Basidiomycota</taxon>
        <taxon>Ustilaginomycotina</taxon>
        <taxon>Exobasidiomycetes</taxon>
        <taxon>Microstromatales</taxon>
        <taxon>Microstromatales incertae sedis</taxon>
        <taxon>Pseudomicrostroma</taxon>
    </lineage>
</organism>
<feature type="compositionally biased region" description="Low complexity" evidence="13">
    <location>
        <begin position="60"/>
        <end position="82"/>
    </location>
</feature>
<dbReference type="PROSITE" id="PS00911">
    <property type="entry name" value="DHODEHASE_1"/>
    <property type="match status" value="1"/>
</dbReference>
<gene>
    <name evidence="15" type="ORF">BCV69DRAFT_280842</name>
</gene>
<feature type="compositionally biased region" description="Basic and acidic residues" evidence="13">
    <location>
        <begin position="764"/>
        <end position="775"/>
    </location>
</feature>
<dbReference type="GO" id="GO:0006207">
    <property type="term" value="P:'de novo' pyrimidine nucleobase biosynthetic process"/>
    <property type="evidence" value="ECO:0007669"/>
    <property type="project" value="InterPro"/>
</dbReference>
<dbReference type="InterPro" id="IPR005719">
    <property type="entry name" value="Dihydroorotate_DH_2"/>
</dbReference>
<accession>A0A316UDF1</accession>
<dbReference type="EMBL" id="KZ819322">
    <property type="protein sequence ID" value="PWN23229.1"/>
    <property type="molecule type" value="Genomic_DNA"/>
</dbReference>
<feature type="domain" description="Dihydroorotate dehydrogenase catalytic" evidence="14">
    <location>
        <begin position="174"/>
        <end position="544"/>
    </location>
</feature>
<dbReference type="PANTHER" id="PTHR48109">
    <property type="entry name" value="DIHYDROOROTATE DEHYDROGENASE (QUINONE), MITOCHONDRIAL-RELATED"/>
    <property type="match status" value="1"/>
</dbReference>
<evidence type="ECO:0000256" key="8">
    <source>
        <dbReference type="ARBA" id="ARBA00022643"/>
    </source>
</evidence>
<dbReference type="UniPathway" id="UPA00070">
    <property type="reaction ID" value="UER00946"/>
</dbReference>
<comment type="catalytic activity">
    <reaction evidence="12">
        <text>(S)-dihydroorotate + a quinone = orotate + a quinol</text>
        <dbReference type="Rhea" id="RHEA:30187"/>
        <dbReference type="ChEBI" id="CHEBI:24646"/>
        <dbReference type="ChEBI" id="CHEBI:30839"/>
        <dbReference type="ChEBI" id="CHEBI:30864"/>
        <dbReference type="ChEBI" id="CHEBI:132124"/>
        <dbReference type="EC" id="1.3.5.2"/>
    </reaction>
</comment>
<feature type="region of interest" description="Disordered" evidence="13">
    <location>
        <begin position="748"/>
        <end position="775"/>
    </location>
</feature>
<keyword evidence="9" id="KW-0560">Oxidoreductase</keyword>
<dbReference type="CDD" id="cd04738">
    <property type="entry name" value="DHOD_2_like"/>
    <property type="match status" value="1"/>
</dbReference>
<feature type="compositionally biased region" description="Low complexity" evidence="13">
    <location>
        <begin position="690"/>
        <end position="701"/>
    </location>
</feature>
<comment type="subcellular location">
    <subcellularLocation>
        <location evidence="2">Membrane</location>
    </subcellularLocation>
</comment>
<feature type="region of interest" description="Disordered" evidence="13">
    <location>
        <begin position="25"/>
        <end position="98"/>
    </location>
</feature>
<evidence type="ECO:0000256" key="2">
    <source>
        <dbReference type="ARBA" id="ARBA00004370"/>
    </source>
</evidence>